<dbReference type="InterPro" id="IPR016181">
    <property type="entry name" value="Acyl_CoA_acyltransferase"/>
</dbReference>
<dbReference type="Proteomes" id="UP001595722">
    <property type="component" value="Unassembled WGS sequence"/>
</dbReference>
<dbReference type="SUPFAM" id="SSF55729">
    <property type="entry name" value="Acyl-CoA N-acyltransferases (Nat)"/>
    <property type="match status" value="1"/>
</dbReference>
<accession>A0ABV7VPK1</accession>
<name>A0ABV7VPK1_9GAMM</name>
<proteinExistence type="predicted"/>
<evidence type="ECO:0000313" key="2">
    <source>
        <dbReference type="Proteomes" id="UP001595722"/>
    </source>
</evidence>
<dbReference type="EMBL" id="JBHRYB010000005">
    <property type="protein sequence ID" value="MFC3679466.1"/>
    <property type="molecule type" value="Genomic_DNA"/>
</dbReference>
<protein>
    <recommendedName>
        <fullName evidence="3">N-acetyltransferase domain-containing protein</fullName>
    </recommendedName>
</protein>
<reference evidence="2" key="1">
    <citation type="journal article" date="2019" name="Int. J. Syst. Evol. Microbiol.">
        <title>The Global Catalogue of Microorganisms (GCM) 10K type strain sequencing project: providing services to taxonomists for standard genome sequencing and annotation.</title>
        <authorList>
            <consortium name="The Broad Institute Genomics Platform"/>
            <consortium name="The Broad Institute Genome Sequencing Center for Infectious Disease"/>
            <person name="Wu L."/>
            <person name="Ma J."/>
        </authorList>
    </citation>
    <scope>NUCLEOTIDE SEQUENCE [LARGE SCALE GENOMIC DNA]</scope>
    <source>
        <strain evidence="2">KCTC 42424</strain>
    </source>
</reference>
<dbReference type="RefSeq" id="WP_376865166.1">
    <property type="nucleotide sequence ID" value="NZ_JBHRYB010000005.1"/>
</dbReference>
<keyword evidence="2" id="KW-1185">Reference proteome</keyword>
<gene>
    <name evidence="1" type="ORF">ACFOMG_04985</name>
</gene>
<organism evidence="1 2">
    <name type="scientific">Bacterioplanoides pacificum</name>
    <dbReference type="NCBI Taxonomy" id="1171596"/>
    <lineage>
        <taxon>Bacteria</taxon>
        <taxon>Pseudomonadati</taxon>
        <taxon>Pseudomonadota</taxon>
        <taxon>Gammaproteobacteria</taxon>
        <taxon>Oceanospirillales</taxon>
        <taxon>Oceanospirillaceae</taxon>
        <taxon>Bacterioplanoides</taxon>
    </lineage>
</organism>
<dbReference type="Gene3D" id="3.40.630.30">
    <property type="match status" value="1"/>
</dbReference>
<evidence type="ECO:0008006" key="3">
    <source>
        <dbReference type="Google" id="ProtNLM"/>
    </source>
</evidence>
<sequence>MSDESLQWLDHAKNRRRVLTLTVYKENQASCQFYLLQGFRALNERLDDHTGQPEYVMRWL</sequence>
<evidence type="ECO:0000313" key="1">
    <source>
        <dbReference type="EMBL" id="MFC3679466.1"/>
    </source>
</evidence>
<comment type="caution">
    <text evidence="1">The sequence shown here is derived from an EMBL/GenBank/DDBJ whole genome shotgun (WGS) entry which is preliminary data.</text>
</comment>